<sequence>MDFAQLVAGSAIIAYIVVPCLALLILYAIIRIAVARGLRDHQRWMEKYRPSLVNAPPSRTTIGQYRDPAGPQPDSPTSWN</sequence>
<dbReference type="EMBL" id="JBHSMG010000001">
    <property type="protein sequence ID" value="MFC5502073.1"/>
    <property type="molecule type" value="Genomic_DNA"/>
</dbReference>
<evidence type="ECO:0000313" key="3">
    <source>
        <dbReference type="EMBL" id="MFC5502073.1"/>
    </source>
</evidence>
<comment type="caution">
    <text evidence="3">The sequence shown here is derived from an EMBL/GenBank/DDBJ whole genome shotgun (WGS) entry which is preliminary data.</text>
</comment>
<feature type="region of interest" description="Disordered" evidence="1">
    <location>
        <begin position="53"/>
        <end position="80"/>
    </location>
</feature>
<organism evidence="3 4">
    <name type="scientific">Lysinimonas soli</name>
    <dbReference type="NCBI Taxonomy" id="1074233"/>
    <lineage>
        <taxon>Bacteria</taxon>
        <taxon>Bacillati</taxon>
        <taxon>Actinomycetota</taxon>
        <taxon>Actinomycetes</taxon>
        <taxon>Micrococcales</taxon>
        <taxon>Microbacteriaceae</taxon>
        <taxon>Lysinimonas</taxon>
    </lineage>
</organism>
<evidence type="ECO:0008006" key="5">
    <source>
        <dbReference type="Google" id="ProtNLM"/>
    </source>
</evidence>
<dbReference type="RefSeq" id="WP_386739791.1">
    <property type="nucleotide sequence ID" value="NZ_JBHSMG010000001.1"/>
</dbReference>
<keyword evidence="4" id="KW-1185">Reference proteome</keyword>
<feature type="transmembrane region" description="Helical" evidence="2">
    <location>
        <begin position="12"/>
        <end position="34"/>
    </location>
</feature>
<keyword evidence="2" id="KW-0472">Membrane</keyword>
<accession>A0ABW0NRY3</accession>
<evidence type="ECO:0000313" key="4">
    <source>
        <dbReference type="Proteomes" id="UP001596039"/>
    </source>
</evidence>
<dbReference type="Proteomes" id="UP001596039">
    <property type="component" value="Unassembled WGS sequence"/>
</dbReference>
<gene>
    <name evidence="3" type="ORF">ACFPJ4_07455</name>
</gene>
<evidence type="ECO:0000256" key="1">
    <source>
        <dbReference type="SAM" id="MobiDB-lite"/>
    </source>
</evidence>
<protein>
    <recommendedName>
        <fullName evidence="5">Cellulose biosynthesis protein BcsF</fullName>
    </recommendedName>
</protein>
<keyword evidence="2" id="KW-1133">Transmembrane helix</keyword>
<keyword evidence="2" id="KW-0812">Transmembrane</keyword>
<name>A0ABW0NRY3_9MICO</name>
<evidence type="ECO:0000256" key="2">
    <source>
        <dbReference type="SAM" id="Phobius"/>
    </source>
</evidence>
<proteinExistence type="predicted"/>
<reference evidence="4" key="1">
    <citation type="journal article" date="2019" name="Int. J. Syst. Evol. Microbiol.">
        <title>The Global Catalogue of Microorganisms (GCM) 10K type strain sequencing project: providing services to taxonomists for standard genome sequencing and annotation.</title>
        <authorList>
            <consortium name="The Broad Institute Genomics Platform"/>
            <consortium name="The Broad Institute Genome Sequencing Center for Infectious Disease"/>
            <person name="Wu L."/>
            <person name="Ma J."/>
        </authorList>
    </citation>
    <scope>NUCLEOTIDE SEQUENCE [LARGE SCALE GENOMIC DNA]</scope>
    <source>
        <strain evidence="4">CGMCC 4.6997</strain>
    </source>
</reference>